<reference evidence="2 3" key="1">
    <citation type="journal article" date="2017" name="Mol. Ecol.">
        <title>Comparative and population genomic landscape of Phellinus noxius: A hypervariable fungus causing root rot in trees.</title>
        <authorList>
            <person name="Chung C.L."/>
            <person name="Lee T.J."/>
            <person name="Akiba M."/>
            <person name="Lee H.H."/>
            <person name="Kuo T.H."/>
            <person name="Liu D."/>
            <person name="Ke H.M."/>
            <person name="Yokoi T."/>
            <person name="Roa M.B."/>
            <person name="Lu M.J."/>
            <person name="Chang Y.Y."/>
            <person name="Ann P.J."/>
            <person name="Tsai J.N."/>
            <person name="Chen C.Y."/>
            <person name="Tzean S.S."/>
            <person name="Ota Y."/>
            <person name="Hattori T."/>
            <person name="Sahashi N."/>
            <person name="Liou R.F."/>
            <person name="Kikuchi T."/>
            <person name="Tsai I.J."/>
        </authorList>
    </citation>
    <scope>NUCLEOTIDE SEQUENCE [LARGE SCALE GENOMIC DNA]</scope>
    <source>
        <strain evidence="2 3">FFPRI411160</strain>
    </source>
</reference>
<feature type="region of interest" description="Disordered" evidence="1">
    <location>
        <begin position="104"/>
        <end position="123"/>
    </location>
</feature>
<evidence type="ECO:0000256" key="1">
    <source>
        <dbReference type="SAM" id="MobiDB-lite"/>
    </source>
</evidence>
<organism evidence="2 3">
    <name type="scientific">Pyrrhoderma noxium</name>
    <dbReference type="NCBI Taxonomy" id="2282107"/>
    <lineage>
        <taxon>Eukaryota</taxon>
        <taxon>Fungi</taxon>
        <taxon>Dikarya</taxon>
        <taxon>Basidiomycota</taxon>
        <taxon>Agaricomycotina</taxon>
        <taxon>Agaricomycetes</taxon>
        <taxon>Hymenochaetales</taxon>
        <taxon>Hymenochaetaceae</taxon>
        <taxon>Pyrrhoderma</taxon>
    </lineage>
</organism>
<sequence length="194" mass="20866">MHQDTNTVTATAKTKAPAPESSTDLDPFLSYFPAPPSGTSGPNVAHPATCYPSNQTEKPDSSTTGDSLNICTSVPPRSSSLRALSMSSSSKVFTTNSNFVISNEERPPCSRSGSIETINDDNDIDTRYPYNTQMYGSTPLPSSSAVKESQKPTPPSPVYADMILPRYLQPQSLINEASFNVGPNSYSVLNTTRF</sequence>
<protein>
    <submittedName>
        <fullName evidence="2">Uncharacterized protein</fullName>
    </submittedName>
</protein>
<dbReference type="AlphaFoldDB" id="A0A286U6K8"/>
<keyword evidence="3" id="KW-1185">Reference proteome</keyword>
<dbReference type="EMBL" id="NBII01000010">
    <property type="protein sequence ID" value="PAV15184.1"/>
    <property type="molecule type" value="Genomic_DNA"/>
</dbReference>
<evidence type="ECO:0000313" key="3">
    <source>
        <dbReference type="Proteomes" id="UP000217199"/>
    </source>
</evidence>
<feature type="compositionally biased region" description="Polar residues" evidence="1">
    <location>
        <begin position="51"/>
        <end position="72"/>
    </location>
</feature>
<proteinExistence type="predicted"/>
<gene>
    <name evidence="2" type="ORF">PNOK_0894500</name>
</gene>
<feature type="compositionally biased region" description="Low complexity" evidence="1">
    <location>
        <begin position="7"/>
        <end position="19"/>
    </location>
</feature>
<feature type="region of interest" description="Disordered" evidence="1">
    <location>
        <begin position="1"/>
        <end position="77"/>
    </location>
</feature>
<feature type="region of interest" description="Disordered" evidence="1">
    <location>
        <begin position="133"/>
        <end position="158"/>
    </location>
</feature>
<evidence type="ECO:0000313" key="2">
    <source>
        <dbReference type="EMBL" id="PAV15184.1"/>
    </source>
</evidence>
<name>A0A286U6K8_9AGAM</name>
<comment type="caution">
    <text evidence="2">The sequence shown here is derived from an EMBL/GenBank/DDBJ whole genome shotgun (WGS) entry which is preliminary data.</text>
</comment>
<feature type="compositionally biased region" description="Polar residues" evidence="1">
    <location>
        <begin position="133"/>
        <end position="147"/>
    </location>
</feature>
<dbReference type="Proteomes" id="UP000217199">
    <property type="component" value="Unassembled WGS sequence"/>
</dbReference>
<dbReference type="InParanoid" id="A0A286U6K8"/>
<accession>A0A286U6K8</accession>